<name>A0A830EW32_9EURY</name>
<comment type="caution">
    <text evidence="1">The sequence shown here is derived from an EMBL/GenBank/DDBJ whole genome shotgun (WGS) entry which is preliminary data.</text>
</comment>
<dbReference type="AlphaFoldDB" id="A0A830EW32"/>
<reference evidence="1" key="1">
    <citation type="journal article" date="2014" name="Int. J. Syst. Evol. Microbiol.">
        <title>Complete genome sequence of Corynebacterium casei LMG S-19264T (=DSM 44701T), isolated from a smear-ripened cheese.</title>
        <authorList>
            <consortium name="US DOE Joint Genome Institute (JGI-PGF)"/>
            <person name="Walter F."/>
            <person name="Albersmeier A."/>
            <person name="Kalinowski J."/>
            <person name="Ruckert C."/>
        </authorList>
    </citation>
    <scope>NUCLEOTIDE SEQUENCE</scope>
    <source>
        <strain evidence="1">JCM 19018</strain>
    </source>
</reference>
<organism evidence="1 2">
    <name type="scientific">Haloarcula sebkhae</name>
    <dbReference type="NCBI Taxonomy" id="932660"/>
    <lineage>
        <taxon>Archaea</taxon>
        <taxon>Methanobacteriati</taxon>
        <taxon>Methanobacteriota</taxon>
        <taxon>Stenosarchaea group</taxon>
        <taxon>Halobacteria</taxon>
        <taxon>Halobacteriales</taxon>
        <taxon>Haloarculaceae</taxon>
        <taxon>Haloarcula</taxon>
    </lineage>
</organism>
<accession>A0A830EW32</accession>
<evidence type="ECO:0000313" key="1">
    <source>
        <dbReference type="EMBL" id="GGK56786.1"/>
    </source>
</evidence>
<gene>
    <name evidence="1" type="ORF">GCM10009067_06570</name>
</gene>
<dbReference type="EMBL" id="BMPD01000001">
    <property type="protein sequence ID" value="GGK56786.1"/>
    <property type="molecule type" value="Genomic_DNA"/>
</dbReference>
<evidence type="ECO:0000313" key="2">
    <source>
        <dbReference type="Proteomes" id="UP000614221"/>
    </source>
</evidence>
<proteinExistence type="predicted"/>
<dbReference type="Proteomes" id="UP000614221">
    <property type="component" value="Unassembled WGS sequence"/>
</dbReference>
<reference evidence="1" key="2">
    <citation type="submission" date="2020-09" db="EMBL/GenBank/DDBJ databases">
        <authorList>
            <person name="Sun Q."/>
            <person name="Ohkuma M."/>
        </authorList>
    </citation>
    <scope>NUCLEOTIDE SEQUENCE</scope>
    <source>
        <strain evidence="1">JCM 19018</strain>
    </source>
</reference>
<protein>
    <submittedName>
        <fullName evidence="1">Uncharacterized protein</fullName>
    </submittedName>
</protein>
<sequence length="61" mass="6932">MGVLAVADAGTLVRVLPDPDSHWSFQVVFRREEVPRSEKRFGRPTLHVHVHVSLSHGAKRY</sequence>